<feature type="transmembrane region" description="Helical" evidence="5">
    <location>
        <begin position="20"/>
        <end position="43"/>
    </location>
</feature>
<feature type="domain" description="O-antigen ligase-related" evidence="6">
    <location>
        <begin position="226"/>
        <end position="366"/>
    </location>
</feature>
<dbReference type="EMBL" id="VFOU01000001">
    <property type="protein sequence ID" value="TQL73847.1"/>
    <property type="molecule type" value="Genomic_DNA"/>
</dbReference>
<evidence type="ECO:0000313" key="8">
    <source>
        <dbReference type="Proteomes" id="UP000319746"/>
    </source>
</evidence>
<feature type="transmembrane region" description="Helical" evidence="5">
    <location>
        <begin position="225"/>
        <end position="255"/>
    </location>
</feature>
<organism evidence="7 8">
    <name type="scientific">Enteractinococcus coprophilus</name>
    <dbReference type="NCBI Taxonomy" id="1027633"/>
    <lineage>
        <taxon>Bacteria</taxon>
        <taxon>Bacillati</taxon>
        <taxon>Actinomycetota</taxon>
        <taxon>Actinomycetes</taxon>
        <taxon>Micrococcales</taxon>
        <taxon>Micrococcaceae</taxon>
    </lineage>
</organism>
<dbReference type="RefSeq" id="WP_141864082.1">
    <property type="nucleotide sequence ID" value="NZ_BAABAN010000017.1"/>
</dbReference>
<sequence length="433" mass="47598">MYQTQRLSSPQQQTAPTDAILRLTTILVGVFLTATIVILSGYALTTTPVLPRTVHVSLGLTGVLFIWFVMTGKPLVTRSNWLPLAFAAVLSVTALLSALLQSNASLPGTLQVPVLIMCGYLLSQAIPFDIFVHWFCGAMAVFSLIALAAWLLFIVFELPLVGNEVINYNGAVYNNGVIYFLLLGWDGLPIDRSMGPFWEPGLFASFIVIALLAEISFRIAPVRKWVIVSLLLGIVIAQSTAGFLLVIPALALALFRRRTTITGVIAFFISLLALTAYTQLESIIRRLIAFNPELFGKLEQEALQSSSRMKVLDLNFQIFSDSPLIGWGFEGANQEVWDQMASSGVAAQTSTSTYFLAALGIVGLLYTLGWFAVLLDTSISLSERVIILICFLIIVNKEPHNAILVTFVFLFYFLSRMRTPDKFQNLVGKVAQV</sequence>
<proteinExistence type="predicted"/>
<evidence type="ECO:0000256" key="2">
    <source>
        <dbReference type="ARBA" id="ARBA00022692"/>
    </source>
</evidence>
<dbReference type="GO" id="GO:0016874">
    <property type="term" value="F:ligase activity"/>
    <property type="evidence" value="ECO:0007669"/>
    <property type="project" value="UniProtKB-KW"/>
</dbReference>
<reference evidence="7 8" key="1">
    <citation type="submission" date="2019-06" db="EMBL/GenBank/DDBJ databases">
        <title>Sequencing the genomes of 1000 actinobacteria strains.</title>
        <authorList>
            <person name="Klenk H.-P."/>
        </authorList>
    </citation>
    <scope>NUCLEOTIDE SEQUENCE [LARGE SCALE GENOMIC DNA]</scope>
    <source>
        <strain evidence="7 8">DSM 24083</strain>
    </source>
</reference>
<dbReference type="InterPro" id="IPR007016">
    <property type="entry name" value="O-antigen_ligase-rel_domated"/>
</dbReference>
<evidence type="ECO:0000256" key="4">
    <source>
        <dbReference type="ARBA" id="ARBA00023136"/>
    </source>
</evidence>
<dbReference type="AlphaFoldDB" id="A0A543AMM5"/>
<feature type="transmembrane region" description="Helical" evidence="5">
    <location>
        <begin position="354"/>
        <end position="373"/>
    </location>
</feature>
<feature type="transmembrane region" description="Helical" evidence="5">
    <location>
        <begin position="197"/>
        <end position="213"/>
    </location>
</feature>
<dbReference type="OrthoDB" id="5596698at2"/>
<keyword evidence="7" id="KW-0436">Ligase</keyword>
<dbReference type="GO" id="GO:0016020">
    <property type="term" value="C:membrane"/>
    <property type="evidence" value="ECO:0007669"/>
    <property type="project" value="UniProtKB-SubCell"/>
</dbReference>
<feature type="transmembrane region" description="Helical" evidence="5">
    <location>
        <begin position="49"/>
        <end position="69"/>
    </location>
</feature>
<feature type="transmembrane region" description="Helical" evidence="5">
    <location>
        <begin position="261"/>
        <end position="280"/>
    </location>
</feature>
<dbReference type="Proteomes" id="UP000319746">
    <property type="component" value="Unassembled WGS sequence"/>
</dbReference>
<feature type="transmembrane region" description="Helical" evidence="5">
    <location>
        <begin position="385"/>
        <end position="414"/>
    </location>
</feature>
<feature type="transmembrane region" description="Helical" evidence="5">
    <location>
        <begin position="81"/>
        <end position="100"/>
    </location>
</feature>
<feature type="transmembrane region" description="Helical" evidence="5">
    <location>
        <begin position="131"/>
        <end position="153"/>
    </location>
</feature>
<dbReference type="Pfam" id="PF04932">
    <property type="entry name" value="Wzy_C"/>
    <property type="match status" value="1"/>
</dbReference>
<keyword evidence="4 5" id="KW-0472">Membrane</keyword>
<name>A0A543AMM5_9MICC</name>
<protein>
    <submittedName>
        <fullName evidence="7">O-antigen ligase-like membrane protein</fullName>
    </submittedName>
</protein>
<evidence type="ECO:0000259" key="6">
    <source>
        <dbReference type="Pfam" id="PF04932"/>
    </source>
</evidence>
<evidence type="ECO:0000256" key="5">
    <source>
        <dbReference type="SAM" id="Phobius"/>
    </source>
</evidence>
<accession>A0A543AMM5</accession>
<keyword evidence="8" id="KW-1185">Reference proteome</keyword>
<keyword evidence="2 5" id="KW-0812">Transmembrane</keyword>
<comment type="subcellular location">
    <subcellularLocation>
        <location evidence="1">Membrane</location>
        <topology evidence="1">Multi-pass membrane protein</topology>
    </subcellularLocation>
</comment>
<keyword evidence="3 5" id="KW-1133">Transmembrane helix</keyword>
<comment type="caution">
    <text evidence="7">The sequence shown here is derived from an EMBL/GenBank/DDBJ whole genome shotgun (WGS) entry which is preliminary data.</text>
</comment>
<gene>
    <name evidence="7" type="ORF">FB556_0295</name>
</gene>
<evidence type="ECO:0000313" key="7">
    <source>
        <dbReference type="EMBL" id="TQL73847.1"/>
    </source>
</evidence>
<evidence type="ECO:0000256" key="3">
    <source>
        <dbReference type="ARBA" id="ARBA00022989"/>
    </source>
</evidence>
<evidence type="ECO:0000256" key="1">
    <source>
        <dbReference type="ARBA" id="ARBA00004141"/>
    </source>
</evidence>
<feature type="transmembrane region" description="Helical" evidence="5">
    <location>
        <begin position="165"/>
        <end position="185"/>
    </location>
</feature>